<comment type="caution">
    <text evidence="1">The sequence shown here is derived from an EMBL/GenBank/DDBJ whole genome shotgun (WGS) entry which is preliminary data.</text>
</comment>
<evidence type="ECO:0000313" key="1">
    <source>
        <dbReference type="EMBL" id="CAK8688345.1"/>
    </source>
</evidence>
<dbReference type="EMBL" id="CAWYQH010000108">
    <property type="protein sequence ID" value="CAK8688345.1"/>
    <property type="molecule type" value="Genomic_DNA"/>
</dbReference>
<protein>
    <submittedName>
        <fullName evidence="1">Uncharacterized protein</fullName>
    </submittedName>
</protein>
<name>A0ABP0G9S2_CLALP</name>
<keyword evidence="2" id="KW-1185">Reference proteome</keyword>
<dbReference type="Proteomes" id="UP001642483">
    <property type="component" value="Unassembled WGS sequence"/>
</dbReference>
<organism evidence="1 2">
    <name type="scientific">Clavelina lepadiformis</name>
    <name type="common">Light-bulb sea squirt</name>
    <name type="synonym">Ascidia lepadiformis</name>
    <dbReference type="NCBI Taxonomy" id="159417"/>
    <lineage>
        <taxon>Eukaryota</taxon>
        <taxon>Metazoa</taxon>
        <taxon>Chordata</taxon>
        <taxon>Tunicata</taxon>
        <taxon>Ascidiacea</taxon>
        <taxon>Aplousobranchia</taxon>
        <taxon>Clavelinidae</taxon>
        <taxon>Clavelina</taxon>
    </lineage>
</organism>
<sequence>MDKPVSFCHASNYLGVTLDGLLTYRRHLESLHKKLTSHAPFDRTTSDLRRGYYDLYISSGSILLRR</sequence>
<accession>A0ABP0G9S2</accession>
<evidence type="ECO:0000313" key="2">
    <source>
        <dbReference type="Proteomes" id="UP001642483"/>
    </source>
</evidence>
<proteinExistence type="predicted"/>
<reference evidence="1 2" key="1">
    <citation type="submission" date="2024-02" db="EMBL/GenBank/DDBJ databases">
        <authorList>
            <person name="Daric V."/>
            <person name="Darras S."/>
        </authorList>
    </citation>
    <scope>NUCLEOTIDE SEQUENCE [LARGE SCALE GENOMIC DNA]</scope>
</reference>
<gene>
    <name evidence="1" type="ORF">CVLEPA_LOCUS20367</name>
</gene>